<sequence length="655" mass="70451">MSSTTYSIVDVTRSRSQSTSNELVFEGETEPDWTWWHHTLSSQADHMIGFPFTTPKGPRLTNVEAELNPSNLNEAIVVLTVDNILAGSFDLTVFDASDEDKTNISIVPFMFDSSSTPTTSSNTVLIHPSGQLSYGKTYAVKSLSSSTLIVFHSSSTFQVPCLLRAASSSLNLSDFDEVIVSLTAFGLPSSTPITLTFVEVDDDGTPTSSPFTLTEILSTTEDSSFILTTRVESTKLQHTKRYEITQCDVTGRKVVLDGRVFFRVPARPTLTGVDFSFATTSTTTFHLILEGTDLPVGETFLVSLDGFDDGIEVRFSSISGGSSAELALGWPDTLQFDTAYPLRSVVHKGESGFSFSFTDLTLQTKPRPNPLIVYVTDSANSNPKFCGAVERPCSPLDVSMNLIDGVAAQSATIKLIKKATINNPITVEADHELKIELATLPPPTLLIPSTASLGDSAGLVSVAGTLLLEKVNIDVQIDALSFVLFDVKGGELVMESVHISGVGSSSAVVDGIDGLCSWETGLIKLHDSSAEIENCRMSSIGMGEIWMESSNLSLISTQILSNGARFSLFPSAQQDVMCKSGSISILPSSSDTSEDRWISSTSDCSVVLNGSELESPHFVPSLDVENSNSTLSKKKDSFSVLIVGSKLIPCELKWH</sequence>
<evidence type="ECO:0000313" key="2">
    <source>
        <dbReference type="Proteomes" id="UP001281761"/>
    </source>
</evidence>
<name>A0ABQ9YH73_9EUKA</name>
<dbReference type="Proteomes" id="UP001281761">
    <property type="component" value="Unassembled WGS sequence"/>
</dbReference>
<comment type="caution">
    <text evidence="1">The sequence shown here is derived from an EMBL/GenBank/DDBJ whole genome shotgun (WGS) entry which is preliminary data.</text>
</comment>
<proteinExistence type="predicted"/>
<gene>
    <name evidence="1" type="ORF">BLNAU_2113</name>
</gene>
<evidence type="ECO:0000313" key="1">
    <source>
        <dbReference type="EMBL" id="KAK2963090.1"/>
    </source>
</evidence>
<dbReference type="EMBL" id="JARBJD010000008">
    <property type="protein sequence ID" value="KAK2963090.1"/>
    <property type="molecule type" value="Genomic_DNA"/>
</dbReference>
<keyword evidence="2" id="KW-1185">Reference proteome</keyword>
<accession>A0ABQ9YH73</accession>
<reference evidence="1 2" key="1">
    <citation type="journal article" date="2022" name="bioRxiv">
        <title>Genomics of Preaxostyla Flagellates Illuminates Evolutionary Transitions and the Path Towards Mitochondrial Loss.</title>
        <authorList>
            <person name="Novak L.V.F."/>
            <person name="Treitli S.C."/>
            <person name="Pyrih J."/>
            <person name="Halakuc P."/>
            <person name="Pipaliya S.V."/>
            <person name="Vacek V."/>
            <person name="Brzon O."/>
            <person name="Soukal P."/>
            <person name="Eme L."/>
            <person name="Dacks J.B."/>
            <person name="Karnkowska A."/>
            <person name="Elias M."/>
            <person name="Hampl V."/>
        </authorList>
    </citation>
    <scope>NUCLEOTIDE SEQUENCE [LARGE SCALE GENOMIC DNA]</scope>
    <source>
        <strain evidence="1">NAU3</strain>
        <tissue evidence="1">Gut</tissue>
    </source>
</reference>
<organism evidence="1 2">
    <name type="scientific">Blattamonas nauphoetae</name>
    <dbReference type="NCBI Taxonomy" id="2049346"/>
    <lineage>
        <taxon>Eukaryota</taxon>
        <taxon>Metamonada</taxon>
        <taxon>Preaxostyla</taxon>
        <taxon>Oxymonadida</taxon>
        <taxon>Blattamonas</taxon>
    </lineage>
</organism>
<protein>
    <submittedName>
        <fullName evidence="1">Uncharacterized protein</fullName>
    </submittedName>
</protein>